<keyword evidence="3" id="KW-1185">Reference proteome</keyword>
<feature type="compositionally biased region" description="Polar residues" evidence="1">
    <location>
        <begin position="63"/>
        <end position="76"/>
    </location>
</feature>
<name>A0A3S5AXK9_9PLAT</name>
<protein>
    <submittedName>
        <fullName evidence="2">Uncharacterized protein</fullName>
    </submittedName>
</protein>
<dbReference type="Proteomes" id="UP000784294">
    <property type="component" value="Unassembled WGS sequence"/>
</dbReference>
<evidence type="ECO:0000313" key="3">
    <source>
        <dbReference type="Proteomes" id="UP000784294"/>
    </source>
</evidence>
<feature type="non-terminal residue" evidence="2">
    <location>
        <position position="90"/>
    </location>
</feature>
<gene>
    <name evidence="2" type="ORF">PXEA_LOCUS24641</name>
</gene>
<reference evidence="2" key="1">
    <citation type="submission" date="2018-11" db="EMBL/GenBank/DDBJ databases">
        <authorList>
            <consortium name="Pathogen Informatics"/>
        </authorList>
    </citation>
    <scope>NUCLEOTIDE SEQUENCE</scope>
</reference>
<feature type="region of interest" description="Disordered" evidence="1">
    <location>
        <begin position="59"/>
        <end position="90"/>
    </location>
</feature>
<evidence type="ECO:0000313" key="2">
    <source>
        <dbReference type="EMBL" id="VEL31201.1"/>
    </source>
</evidence>
<accession>A0A3S5AXK9</accession>
<proteinExistence type="predicted"/>
<evidence type="ECO:0000256" key="1">
    <source>
        <dbReference type="SAM" id="MobiDB-lite"/>
    </source>
</evidence>
<comment type="caution">
    <text evidence="2">The sequence shown here is derived from an EMBL/GenBank/DDBJ whole genome shotgun (WGS) entry which is preliminary data.</text>
</comment>
<sequence>MGTNPADCFAWYRSARIRFLWSSDEPVKSKRCHSRNYFTLFTVPFLLITRFLPSLFRPPTPPSHNQSNDASFITKSHQLHENNEYYRIPK</sequence>
<dbReference type="EMBL" id="CAAALY010119786">
    <property type="protein sequence ID" value="VEL31201.1"/>
    <property type="molecule type" value="Genomic_DNA"/>
</dbReference>
<dbReference type="AlphaFoldDB" id="A0A3S5AXK9"/>
<organism evidence="2 3">
    <name type="scientific">Protopolystoma xenopodis</name>
    <dbReference type="NCBI Taxonomy" id="117903"/>
    <lineage>
        <taxon>Eukaryota</taxon>
        <taxon>Metazoa</taxon>
        <taxon>Spiralia</taxon>
        <taxon>Lophotrochozoa</taxon>
        <taxon>Platyhelminthes</taxon>
        <taxon>Monogenea</taxon>
        <taxon>Polyopisthocotylea</taxon>
        <taxon>Polystomatidea</taxon>
        <taxon>Polystomatidae</taxon>
        <taxon>Protopolystoma</taxon>
    </lineage>
</organism>